<reference evidence="1 2" key="1">
    <citation type="submission" date="2016-10" db="EMBL/GenBank/DDBJ databases">
        <authorList>
            <person name="de Groot N.N."/>
        </authorList>
    </citation>
    <scope>NUCLEOTIDE SEQUENCE [LARGE SCALE GENOMIC DNA]</scope>
    <source>
        <strain evidence="1 2">DSM 6059</strain>
    </source>
</reference>
<dbReference type="STRING" id="1123010.SAMN02745724_04351"/>
<dbReference type="InterPro" id="IPR044053">
    <property type="entry name" value="AsaB-like"/>
</dbReference>
<dbReference type="NCBIfam" id="NF041278">
    <property type="entry name" value="CmcJ_NvfI_EfuI"/>
    <property type="match status" value="1"/>
</dbReference>
<dbReference type="EMBL" id="FOLO01000053">
    <property type="protein sequence ID" value="SFD38285.1"/>
    <property type="molecule type" value="Genomic_DNA"/>
</dbReference>
<evidence type="ECO:0008006" key="3">
    <source>
        <dbReference type="Google" id="ProtNLM"/>
    </source>
</evidence>
<gene>
    <name evidence="1" type="ORF">SAMN02745724_04351</name>
</gene>
<dbReference type="RefSeq" id="WP_091989707.1">
    <property type="nucleotide sequence ID" value="NZ_FOLO01000053.1"/>
</dbReference>
<organism evidence="1 2">
    <name type="scientific">Pseudoalteromonas denitrificans DSM 6059</name>
    <dbReference type="NCBI Taxonomy" id="1123010"/>
    <lineage>
        <taxon>Bacteria</taxon>
        <taxon>Pseudomonadati</taxon>
        <taxon>Pseudomonadota</taxon>
        <taxon>Gammaproteobacteria</taxon>
        <taxon>Alteromonadales</taxon>
        <taxon>Pseudoalteromonadaceae</taxon>
        <taxon>Pseudoalteromonas</taxon>
    </lineage>
</organism>
<evidence type="ECO:0000313" key="1">
    <source>
        <dbReference type="EMBL" id="SFD38285.1"/>
    </source>
</evidence>
<dbReference type="PANTHER" id="PTHR34598">
    <property type="entry name" value="BLL6449 PROTEIN"/>
    <property type="match status" value="1"/>
</dbReference>
<dbReference type="AlphaFoldDB" id="A0A1I1RVK9"/>
<dbReference type="GO" id="GO:0016491">
    <property type="term" value="F:oxidoreductase activity"/>
    <property type="evidence" value="ECO:0007669"/>
    <property type="project" value="InterPro"/>
</dbReference>
<proteinExistence type="predicted"/>
<dbReference type="OrthoDB" id="7052511at2"/>
<protein>
    <recommendedName>
        <fullName evidence="3">Methyltransferase</fullName>
    </recommendedName>
</protein>
<dbReference type="PANTHER" id="PTHR34598:SF3">
    <property type="entry name" value="OXIDOREDUCTASE AN1597"/>
    <property type="match status" value="1"/>
</dbReference>
<keyword evidence="2" id="KW-1185">Reference proteome</keyword>
<evidence type="ECO:0000313" key="2">
    <source>
        <dbReference type="Proteomes" id="UP000198862"/>
    </source>
</evidence>
<dbReference type="Proteomes" id="UP000198862">
    <property type="component" value="Unassembled WGS sequence"/>
</dbReference>
<sequence>MQLHSSAKTLNATLNYIFPENIEAFDLRSDAKSADVLASKVDARLMNITNARVLKTPPALNTMGFELADNAYKVTDYFDDNILKEQLYPQVIKHLKLQTGAHSGLIFDHTIRSVEDSLSRSEKRSPVKTIHNDYTPSSAEHRLNVELKKYGISANSFSHYQFINTWIPLVDLVVDSPLAFLDINTVSDQESNLMPVIYPNRTGEIEVFSHSEKHQWYFYPQMTAKEQLIFKVFDSNSNSLISRVPHTGFTISNIDPAQAKRISIEVRSIMLFE</sequence>
<name>A0A1I1RVK9_9GAMM</name>
<accession>A0A1I1RVK9</accession>